<keyword evidence="3" id="KW-0547">Nucleotide-binding</keyword>
<evidence type="ECO:0000256" key="4">
    <source>
        <dbReference type="ARBA" id="ARBA00022840"/>
    </source>
</evidence>
<comment type="similarity">
    <text evidence="1">Belongs to the ABC transporter superfamily.</text>
</comment>
<protein>
    <submittedName>
        <fullName evidence="6">ABC transporter ATP-binding protein</fullName>
    </submittedName>
</protein>
<dbReference type="Pfam" id="PF00005">
    <property type="entry name" value="ABC_tran"/>
    <property type="match status" value="1"/>
</dbReference>
<dbReference type="EMBL" id="QORN01000012">
    <property type="protein sequence ID" value="MBD5806241.1"/>
    <property type="molecule type" value="Genomic_DNA"/>
</dbReference>
<dbReference type="InterPro" id="IPR003439">
    <property type="entry name" value="ABC_transporter-like_ATP-bd"/>
</dbReference>
<keyword evidence="2" id="KW-0813">Transport</keyword>
<dbReference type="InterPro" id="IPR027417">
    <property type="entry name" value="P-loop_NTPase"/>
</dbReference>
<dbReference type="PANTHER" id="PTHR42711:SF5">
    <property type="entry name" value="ABC TRANSPORTER ATP-BINDING PROTEIN NATA"/>
    <property type="match status" value="1"/>
</dbReference>
<feature type="domain" description="ABC transporter" evidence="5">
    <location>
        <begin position="2"/>
        <end position="218"/>
    </location>
</feature>
<dbReference type="Proteomes" id="UP000704341">
    <property type="component" value="Unassembled WGS sequence"/>
</dbReference>
<evidence type="ECO:0000313" key="6">
    <source>
        <dbReference type="EMBL" id="MBD5806241.1"/>
    </source>
</evidence>
<proteinExistence type="inferred from homology"/>
<gene>
    <name evidence="6" type="ORF">DTK66_03780</name>
</gene>
<evidence type="ECO:0000313" key="7">
    <source>
        <dbReference type="Proteomes" id="UP000704341"/>
    </source>
</evidence>
<dbReference type="InterPro" id="IPR050763">
    <property type="entry name" value="ABC_transporter_ATP-binding"/>
</dbReference>
<evidence type="ECO:0000256" key="3">
    <source>
        <dbReference type="ARBA" id="ARBA00022741"/>
    </source>
</evidence>
<evidence type="ECO:0000256" key="1">
    <source>
        <dbReference type="ARBA" id="ARBA00005417"/>
    </source>
</evidence>
<dbReference type="PROSITE" id="PS00211">
    <property type="entry name" value="ABC_TRANSPORTER_1"/>
    <property type="match status" value="1"/>
</dbReference>
<accession>A0ABR8P6B3</accession>
<keyword evidence="4 6" id="KW-0067">ATP-binding</keyword>
<dbReference type="InterPro" id="IPR017871">
    <property type="entry name" value="ABC_transporter-like_CS"/>
</dbReference>
<evidence type="ECO:0000256" key="2">
    <source>
        <dbReference type="ARBA" id="ARBA00022448"/>
    </source>
</evidence>
<keyword evidence="7" id="KW-1185">Reference proteome</keyword>
<dbReference type="GO" id="GO:0005524">
    <property type="term" value="F:ATP binding"/>
    <property type="evidence" value="ECO:0007669"/>
    <property type="project" value="UniProtKB-KW"/>
</dbReference>
<organism evidence="6 7">
    <name type="scientific">Limosilactobacillus walteri</name>
    <dbReference type="NCBI Taxonomy" id="2268022"/>
    <lineage>
        <taxon>Bacteria</taxon>
        <taxon>Bacillati</taxon>
        <taxon>Bacillota</taxon>
        <taxon>Bacilli</taxon>
        <taxon>Lactobacillales</taxon>
        <taxon>Lactobacillaceae</taxon>
        <taxon>Limosilactobacillus</taxon>
    </lineage>
</organism>
<dbReference type="PROSITE" id="PS50893">
    <property type="entry name" value="ABC_TRANSPORTER_2"/>
    <property type="match status" value="1"/>
</dbReference>
<name>A0ABR8P6B3_9LACO</name>
<dbReference type="Gene3D" id="3.40.50.300">
    <property type="entry name" value="P-loop containing nucleotide triphosphate hydrolases"/>
    <property type="match status" value="1"/>
</dbReference>
<dbReference type="InterPro" id="IPR003593">
    <property type="entry name" value="AAA+_ATPase"/>
</dbReference>
<dbReference type="SMART" id="SM00382">
    <property type="entry name" value="AAA"/>
    <property type="match status" value="1"/>
</dbReference>
<evidence type="ECO:0000259" key="5">
    <source>
        <dbReference type="PROSITE" id="PS50893"/>
    </source>
</evidence>
<dbReference type="SUPFAM" id="SSF52540">
    <property type="entry name" value="P-loop containing nucleoside triphosphate hydrolases"/>
    <property type="match status" value="1"/>
</dbReference>
<dbReference type="PANTHER" id="PTHR42711">
    <property type="entry name" value="ABC TRANSPORTER ATP-BINDING PROTEIN"/>
    <property type="match status" value="1"/>
</dbReference>
<reference evidence="6 7" key="1">
    <citation type="submission" date="2018-07" db="EMBL/GenBank/DDBJ databases">
        <title>Phylogenomic Insights into understanding Host Adaptation of Lactobacillus reuteri by a novel species, Lactobacillus spp. M31.</title>
        <authorList>
            <person name="Sharma S."/>
            <person name="Patil P."/>
            <person name="Korpole S."/>
            <person name="Patil P.B."/>
        </authorList>
    </citation>
    <scope>NUCLEOTIDE SEQUENCE [LARGE SCALE GENOMIC DNA]</scope>
    <source>
        <strain evidence="6 7">M31</strain>
    </source>
</reference>
<sequence length="280" mass="32436">MISINNVELTISGKKILDFKNKKIDIKDGSKVAILGENGAGKTTLINLLLGNIKNYKGIVENNFKPSDIGIVFQENQYGDLIKVKELIKLIFPKWKSEDLEKFLKRYYLKELKNTYIHKLSVGERQRLTLGLVLTQRKKLYIFDEMTSGLDSYKRETLLELMQQATMESTVISITHYFEEVENWADYVLILKHGKLLYSGKTNSLINRFSKYFLFKIGNVKNVDSRWDNRKALDNGKIYFAKGIKEKENFVTYLDSNSIKYNVITPGVYSSYLLMYKGVN</sequence>
<comment type="caution">
    <text evidence="6">The sequence shown here is derived from an EMBL/GenBank/DDBJ whole genome shotgun (WGS) entry which is preliminary data.</text>
</comment>